<dbReference type="AlphaFoldDB" id="A0A7Y6JW33"/>
<evidence type="ECO:0000313" key="3">
    <source>
        <dbReference type="Proteomes" id="UP000594380"/>
    </source>
</evidence>
<feature type="domain" description="DUF4440" evidence="1">
    <location>
        <begin position="10"/>
        <end position="115"/>
    </location>
</feature>
<dbReference type="Proteomes" id="UP000594380">
    <property type="component" value="Unassembled WGS sequence"/>
</dbReference>
<dbReference type="InterPro" id="IPR027843">
    <property type="entry name" value="DUF4440"/>
</dbReference>
<dbReference type="EMBL" id="JAALDK010000001">
    <property type="protein sequence ID" value="NUX99800.1"/>
    <property type="molecule type" value="Genomic_DNA"/>
</dbReference>
<sequence length="127" mass="14167">MHPALAQNKLVTDANATWNKGDAHGLAALYDEKAIVSRGNGKIVQGRDEIEKLFKSHFDAGVHDYAIDVVRASQVGNVMYETADWTAVQEKDGKKPQYKGVLLKVMTRSTDGKWRTIAHTWNAEENK</sequence>
<protein>
    <submittedName>
        <fullName evidence="2">SgcJ/EcaC family oxidoreductase</fullName>
    </submittedName>
</protein>
<organism evidence="2 3">
    <name type="scientific">Paraburkholderia youngii</name>
    <dbReference type="NCBI Taxonomy" id="2782701"/>
    <lineage>
        <taxon>Bacteria</taxon>
        <taxon>Pseudomonadati</taxon>
        <taxon>Pseudomonadota</taxon>
        <taxon>Betaproteobacteria</taxon>
        <taxon>Burkholderiales</taxon>
        <taxon>Burkholderiaceae</taxon>
        <taxon>Paraburkholderia</taxon>
    </lineage>
</organism>
<evidence type="ECO:0000259" key="1">
    <source>
        <dbReference type="Pfam" id="PF14534"/>
    </source>
</evidence>
<accession>A0A7Y6JW33</accession>
<name>A0A7Y6JW33_9BURK</name>
<dbReference type="SUPFAM" id="SSF54427">
    <property type="entry name" value="NTF2-like"/>
    <property type="match status" value="1"/>
</dbReference>
<evidence type="ECO:0000313" key="2">
    <source>
        <dbReference type="EMBL" id="NUX99800.1"/>
    </source>
</evidence>
<dbReference type="NCBIfam" id="TIGR02246">
    <property type="entry name" value="SgcJ/EcaC family oxidoreductase"/>
    <property type="match status" value="1"/>
</dbReference>
<comment type="caution">
    <text evidence="2">The sequence shown here is derived from an EMBL/GenBank/DDBJ whole genome shotgun (WGS) entry which is preliminary data.</text>
</comment>
<gene>
    <name evidence="2" type="ORF">G5S42_08810</name>
</gene>
<reference evidence="2 3" key="1">
    <citation type="submission" date="2020-02" db="EMBL/GenBank/DDBJ databases">
        <title>Paraburkholderia simonii sp. nov. and Paraburkholderia youngii sp. nov. Brazilian and Mexican Mimosa-associated rhizobia.</title>
        <authorList>
            <person name="Mavima L."/>
            <person name="Beukes C.W."/>
            <person name="Chan W.Y."/>
            <person name="Palmer M."/>
            <person name="De Meyer S.E."/>
            <person name="James E.K."/>
            <person name="Venter S.N."/>
            <person name="Steenkamp E.T."/>
        </authorList>
    </citation>
    <scope>NUCLEOTIDE SEQUENCE [LARGE SCALE GENOMIC DNA]</scope>
    <source>
        <strain evidence="2 3">JPY169</strain>
    </source>
</reference>
<dbReference type="InterPro" id="IPR032710">
    <property type="entry name" value="NTF2-like_dom_sf"/>
</dbReference>
<dbReference type="InterPro" id="IPR011944">
    <property type="entry name" value="Steroid_delta5-4_isomerase"/>
</dbReference>
<dbReference type="Pfam" id="PF14534">
    <property type="entry name" value="DUF4440"/>
    <property type="match status" value="1"/>
</dbReference>
<dbReference type="Gene3D" id="3.10.450.50">
    <property type="match status" value="1"/>
</dbReference>
<proteinExistence type="predicted"/>